<dbReference type="PANTHER" id="PTHR11439:SF442">
    <property type="entry name" value="CYSTEINE-RICH RLK (RECEPTOR-LIKE PROTEIN KINASE) 8"/>
    <property type="match status" value="1"/>
</dbReference>
<dbReference type="KEGG" id="nta:107823509"/>
<dbReference type="AlphaFoldDB" id="A0A1S4CXA2"/>
<dbReference type="OrthoDB" id="2014122at2759"/>
<dbReference type="RefSeq" id="XP_016505649.1">
    <property type="nucleotide sequence ID" value="XM_016650163.1"/>
</dbReference>
<sequence>MSNAKAFGTPMSLATSLDKDEEGKPVDESKYCGMIGSLLYLTASCPDLIFNVCRCARFQAAPKESHLTTVKQIIKYLIGTTPHGLWYPHLKIFKLQGFLDADLAGDKDDRKSTSGTCQLLGKSLISLDTIVSMDYVAMDCTWIKKQEIEAKMIPSSSKVKVDTSQATVNNLELLAKIDALDEKLTTIKDLLLTTQSLVGNIYEVVKET</sequence>
<dbReference type="PANTHER" id="PTHR11439">
    <property type="entry name" value="GAG-POL-RELATED RETROTRANSPOSON"/>
    <property type="match status" value="1"/>
</dbReference>
<name>A0A1S4CXA2_TOBAC</name>
<evidence type="ECO:0000313" key="1">
    <source>
        <dbReference type="RefSeq" id="XP_016505649.1"/>
    </source>
</evidence>
<proteinExistence type="predicted"/>
<dbReference type="PaxDb" id="4097-A0A1S4CXA2"/>
<accession>A0A1S4CXA2</accession>
<gene>
    <name evidence="1" type="primary">LOC107823509</name>
</gene>
<dbReference type="STRING" id="4097.A0A1S4CXA2"/>
<protein>
    <submittedName>
        <fullName evidence="1">Uncharacterized mitochondrial protein AtMg00810-like</fullName>
    </submittedName>
</protein>
<reference evidence="1" key="1">
    <citation type="submission" date="2025-08" db="UniProtKB">
        <authorList>
            <consortium name="RefSeq"/>
        </authorList>
    </citation>
    <scope>IDENTIFICATION</scope>
</reference>
<organism evidence="1">
    <name type="scientific">Nicotiana tabacum</name>
    <name type="common">Common tobacco</name>
    <dbReference type="NCBI Taxonomy" id="4097"/>
    <lineage>
        <taxon>Eukaryota</taxon>
        <taxon>Viridiplantae</taxon>
        <taxon>Streptophyta</taxon>
        <taxon>Embryophyta</taxon>
        <taxon>Tracheophyta</taxon>
        <taxon>Spermatophyta</taxon>
        <taxon>Magnoliopsida</taxon>
        <taxon>eudicotyledons</taxon>
        <taxon>Gunneridae</taxon>
        <taxon>Pentapetalae</taxon>
        <taxon>asterids</taxon>
        <taxon>lamiids</taxon>
        <taxon>Solanales</taxon>
        <taxon>Solanaceae</taxon>
        <taxon>Nicotianoideae</taxon>
        <taxon>Nicotianeae</taxon>
        <taxon>Nicotiana</taxon>
    </lineage>
</organism>